<feature type="region of interest" description="Disordered" evidence="1">
    <location>
        <begin position="1"/>
        <end position="80"/>
    </location>
</feature>
<organism evidence="2 3">
    <name type="scientific">Helianthus annuus</name>
    <name type="common">Common sunflower</name>
    <dbReference type="NCBI Taxonomy" id="4232"/>
    <lineage>
        <taxon>Eukaryota</taxon>
        <taxon>Viridiplantae</taxon>
        <taxon>Streptophyta</taxon>
        <taxon>Embryophyta</taxon>
        <taxon>Tracheophyta</taxon>
        <taxon>Spermatophyta</taxon>
        <taxon>Magnoliopsida</taxon>
        <taxon>eudicotyledons</taxon>
        <taxon>Gunneridae</taxon>
        <taxon>Pentapetalae</taxon>
        <taxon>asterids</taxon>
        <taxon>campanulids</taxon>
        <taxon>Asterales</taxon>
        <taxon>Asteraceae</taxon>
        <taxon>Asteroideae</taxon>
        <taxon>Heliantheae alliance</taxon>
        <taxon>Heliantheae</taxon>
        <taxon>Helianthus</taxon>
    </lineage>
</organism>
<evidence type="ECO:0000256" key="1">
    <source>
        <dbReference type="SAM" id="MobiDB-lite"/>
    </source>
</evidence>
<dbReference type="AlphaFoldDB" id="A0A9K3I1H6"/>
<reference evidence="2" key="2">
    <citation type="submission" date="2020-06" db="EMBL/GenBank/DDBJ databases">
        <title>Helianthus annuus Genome sequencing and assembly Release 2.</title>
        <authorList>
            <person name="Gouzy J."/>
            <person name="Langlade N."/>
            <person name="Munos S."/>
        </authorList>
    </citation>
    <scope>NUCLEOTIDE SEQUENCE</scope>
    <source>
        <tissue evidence="2">Leaves</tissue>
    </source>
</reference>
<name>A0A9K3I1H6_HELAN</name>
<dbReference type="Proteomes" id="UP000215914">
    <property type="component" value="Unassembled WGS sequence"/>
</dbReference>
<evidence type="ECO:0000313" key="3">
    <source>
        <dbReference type="Proteomes" id="UP000215914"/>
    </source>
</evidence>
<gene>
    <name evidence="2" type="ORF">HanXRQr2_Chr10g0462051</name>
</gene>
<evidence type="ECO:0000313" key="2">
    <source>
        <dbReference type="EMBL" id="KAF5788260.1"/>
    </source>
</evidence>
<dbReference type="Gramene" id="mRNA:HanXRQr2_Chr10g0462051">
    <property type="protein sequence ID" value="CDS:HanXRQr2_Chr10g0462051.1"/>
    <property type="gene ID" value="HanXRQr2_Chr10g0462051"/>
</dbReference>
<feature type="compositionally biased region" description="Pro residues" evidence="1">
    <location>
        <begin position="40"/>
        <end position="69"/>
    </location>
</feature>
<comment type="caution">
    <text evidence="2">The sequence shown here is derived from an EMBL/GenBank/DDBJ whole genome shotgun (WGS) entry which is preliminary data.</text>
</comment>
<reference evidence="2" key="1">
    <citation type="journal article" date="2017" name="Nature">
        <title>The sunflower genome provides insights into oil metabolism, flowering and Asterid evolution.</title>
        <authorList>
            <person name="Badouin H."/>
            <person name="Gouzy J."/>
            <person name="Grassa C.J."/>
            <person name="Murat F."/>
            <person name="Staton S.E."/>
            <person name="Cottret L."/>
            <person name="Lelandais-Briere C."/>
            <person name="Owens G.L."/>
            <person name="Carrere S."/>
            <person name="Mayjonade B."/>
            <person name="Legrand L."/>
            <person name="Gill N."/>
            <person name="Kane N.C."/>
            <person name="Bowers J.E."/>
            <person name="Hubner S."/>
            <person name="Bellec A."/>
            <person name="Berard A."/>
            <person name="Berges H."/>
            <person name="Blanchet N."/>
            <person name="Boniface M.C."/>
            <person name="Brunel D."/>
            <person name="Catrice O."/>
            <person name="Chaidir N."/>
            <person name="Claudel C."/>
            <person name="Donnadieu C."/>
            <person name="Faraut T."/>
            <person name="Fievet G."/>
            <person name="Helmstetter N."/>
            <person name="King M."/>
            <person name="Knapp S.J."/>
            <person name="Lai Z."/>
            <person name="Le Paslier M.C."/>
            <person name="Lippi Y."/>
            <person name="Lorenzon L."/>
            <person name="Mandel J.R."/>
            <person name="Marage G."/>
            <person name="Marchand G."/>
            <person name="Marquand E."/>
            <person name="Bret-Mestries E."/>
            <person name="Morien E."/>
            <person name="Nambeesan S."/>
            <person name="Nguyen T."/>
            <person name="Pegot-Espagnet P."/>
            <person name="Pouilly N."/>
            <person name="Raftis F."/>
            <person name="Sallet E."/>
            <person name="Schiex T."/>
            <person name="Thomas J."/>
            <person name="Vandecasteele C."/>
            <person name="Vares D."/>
            <person name="Vear F."/>
            <person name="Vautrin S."/>
            <person name="Crespi M."/>
            <person name="Mangin B."/>
            <person name="Burke J.M."/>
            <person name="Salse J."/>
            <person name="Munos S."/>
            <person name="Vincourt P."/>
            <person name="Rieseberg L.H."/>
            <person name="Langlade N.B."/>
        </authorList>
    </citation>
    <scope>NUCLEOTIDE SEQUENCE</scope>
    <source>
        <tissue evidence="2">Leaves</tissue>
    </source>
</reference>
<accession>A0A9K3I1H6</accession>
<protein>
    <submittedName>
        <fullName evidence="2">Uncharacterized protein</fullName>
    </submittedName>
</protein>
<dbReference type="EMBL" id="MNCJ02000325">
    <property type="protein sequence ID" value="KAF5788260.1"/>
    <property type="molecule type" value="Genomic_DNA"/>
</dbReference>
<keyword evidence="3" id="KW-1185">Reference proteome</keyword>
<sequence length="80" mass="9124">MIKDNPYIFKHFSNKPQPQSSRYHKRKMTKPTPPSSHHNTPPPAHHTPPPPVVHHPSPPVVHTPPPPVVHHPAPHDKHHH</sequence>
<proteinExistence type="predicted"/>